<keyword evidence="4" id="KW-1185">Reference proteome</keyword>
<evidence type="ECO:0000313" key="3">
    <source>
        <dbReference type="EMBL" id="SDZ42675.1"/>
    </source>
</evidence>
<name>A0A1H3SYU1_9ACTN</name>
<proteinExistence type="predicted"/>
<dbReference type="PRINTS" id="PR00364">
    <property type="entry name" value="DISEASERSIST"/>
</dbReference>
<evidence type="ECO:0000256" key="1">
    <source>
        <dbReference type="SAM" id="MobiDB-lite"/>
    </source>
</evidence>
<dbReference type="AlphaFoldDB" id="A0A1H3SYU1"/>
<dbReference type="PANTHER" id="PTHR47691">
    <property type="entry name" value="REGULATOR-RELATED"/>
    <property type="match status" value="1"/>
</dbReference>
<dbReference type="STRING" id="137265.SAMN05421684_4899"/>
<dbReference type="InterPro" id="IPR027417">
    <property type="entry name" value="P-loop_NTPase"/>
</dbReference>
<dbReference type="Proteomes" id="UP000199632">
    <property type="component" value="Unassembled WGS sequence"/>
</dbReference>
<gene>
    <name evidence="3" type="ORF">SAMN05421684_4899</name>
</gene>
<feature type="region of interest" description="Disordered" evidence="1">
    <location>
        <begin position="837"/>
        <end position="868"/>
    </location>
</feature>
<dbReference type="OrthoDB" id="3312952at2"/>
<dbReference type="Pfam" id="PF13401">
    <property type="entry name" value="AAA_22"/>
    <property type="match status" value="1"/>
</dbReference>
<dbReference type="Gene3D" id="1.25.40.10">
    <property type="entry name" value="Tetratricopeptide repeat domain"/>
    <property type="match status" value="1"/>
</dbReference>
<dbReference type="InterPro" id="IPR058852">
    <property type="entry name" value="HTH_77"/>
</dbReference>
<protein>
    <submittedName>
        <fullName evidence="3">Predicted ATPase</fullName>
    </submittedName>
</protein>
<dbReference type="InterPro" id="IPR011990">
    <property type="entry name" value="TPR-like_helical_dom_sf"/>
</dbReference>
<reference evidence="4" key="1">
    <citation type="submission" date="2016-10" db="EMBL/GenBank/DDBJ databases">
        <authorList>
            <person name="Varghese N."/>
            <person name="Submissions S."/>
        </authorList>
    </citation>
    <scope>NUCLEOTIDE SEQUENCE [LARGE SCALE GENOMIC DNA]</scope>
    <source>
        <strain evidence="4">DSM 44718</strain>
    </source>
</reference>
<dbReference type="SMART" id="SM00382">
    <property type="entry name" value="AAA"/>
    <property type="match status" value="1"/>
</dbReference>
<dbReference type="Pfam" id="PF25872">
    <property type="entry name" value="HTH_77"/>
    <property type="match status" value="1"/>
</dbReference>
<dbReference type="PANTHER" id="PTHR47691:SF3">
    <property type="entry name" value="HTH-TYPE TRANSCRIPTIONAL REGULATOR RV0890C-RELATED"/>
    <property type="match status" value="1"/>
</dbReference>
<evidence type="ECO:0000313" key="4">
    <source>
        <dbReference type="Proteomes" id="UP000199632"/>
    </source>
</evidence>
<dbReference type="InterPro" id="IPR049945">
    <property type="entry name" value="AAA_22"/>
</dbReference>
<dbReference type="GO" id="GO:0043531">
    <property type="term" value="F:ADP binding"/>
    <property type="evidence" value="ECO:0007669"/>
    <property type="project" value="InterPro"/>
</dbReference>
<dbReference type="Pfam" id="PF13271">
    <property type="entry name" value="DUF4062"/>
    <property type="match status" value="1"/>
</dbReference>
<feature type="domain" description="AAA+ ATPase" evidence="2">
    <location>
        <begin position="192"/>
        <end position="340"/>
    </location>
</feature>
<dbReference type="InterPro" id="IPR003593">
    <property type="entry name" value="AAA+_ATPase"/>
</dbReference>
<accession>A0A1H3SYU1</accession>
<organism evidence="3 4">
    <name type="scientific">Asanoa ishikariensis</name>
    <dbReference type="NCBI Taxonomy" id="137265"/>
    <lineage>
        <taxon>Bacteria</taxon>
        <taxon>Bacillati</taxon>
        <taxon>Actinomycetota</taxon>
        <taxon>Actinomycetes</taxon>
        <taxon>Micromonosporales</taxon>
        <taxon>Micromonosporaceae</taxon>
        <taxon>Asanoa</taxon>
    </lineage>
</organism>
<dbReference type="SUPFAM" id="SSF52540">
    <property type="entry name" value="P-loop containing nucleoside triphosphate hydrolases"/>
    <property type="match status" value="1"/>
</dbReference>
<dbReference type="SUPFAM" id="SSF48452">
    <property type="entry name" value="TPR-like"/>
    <property type="match status" value="1"/>
</dbReference>
<dbReference type="Gene3D" id="3.40.50.300">
    <property type="entry name" value="P-loop containing nucleotide triphosphate hydrolases"/>
    <property type="match status" value="1"/>
</dbReference>
<dbReference type="InterPro" id="IPR025139">
    <property type="entry name" value="DUF4062"/>
</dbReference>
<evidence type="ECO:0000259" key="2">
    <source>
        <dbReference type="SMART" id="SM00382"/>
    </source>
</evidence>
<sequence length="868" mass="94113">MAEPAIRTPDHRLRVFVSSTLVELAAERRAARAAIEQLRLSPVMFESGARPHPAQAVYQAYVAQSDVFVGIYADSYGWVGPGMIVSGLQDELERAAGLPRLLYVKSPAPGRDAALSRMLDEIRARGQTAYKRFTDADELHELILTDLATLLAERFAGPRDGRAVAIPPAPATSLVGRDEDLARIVDDLVSGDRRLVVLTGAGGIGKTRLALAAQERTAPHWRDGVAFVDLSPVTDGRLVPDAIASALGVVGQGHEGPLDALQRALSSRHLLVLLDNVEHVVDAAPALADLLRRTPRLSLLVTSRVSLRIRGEREHRVSALAQPAALRLLVDRVRDVRPGFELTAENASALAELCRRLGGLPLALELAAAWMRLLTPDQMLTQVYERLERPGAFVDLPHRQQTLTGTVSWSYDLLPGSARRLLTRLSVFAAPFTVDGVVAVCGDGADDAVRDLSTLLDSSMVSPVERMDGEGGFQLLEPIRRFAAARRDPADDTLSRLHEHVLDVLRAADTSLGSRELILRRLDSELPNLQVVLEWLARTRHDAGPLLRALGDVWVWLLARGLLRQASGLWQRIEALPHTGSPRDRLARQWLTASRLLNDGDFPAAAEVLDEMIPIGRPIESPARMALLLSARAIVRPHGAHERALAEFAEALLVAEQADDPHVTGYVLSHYGLSLNLDGRAAEAVERHHDALEIADALADQNLRAEAHYDLAMDALVLDNRGSARSHLASAVDGYRDIDHVDGLIRCVGALGTLALHTGDSQLAARLIGAAAAARDAIGLVPWPSVFQLEQRTADAVTEAVAEADLTAMIDVAATSPSSTPWRRQKNCWRRPAANRLGAGRNSLADQPHSTAPAARRTSGVESWQADR</sequence>
<dbReference type="EMBL" id="FNQB01000003">
    <property type="protein sequence ID" value="SDZ42675.1"/>
    <property type="molecule type" value="Genomic_DNA"/>
</dbReference>
<dbReference type="RefSeq" id="WP_090797811.1">
    <property type="nucleotide sequence ID" value="NZ_BOND01000005.1"/>
</dbReference>